<evidence type="ECO:0000256" key="1">
    <source>
        <dbReference type="SAM" id="MobiDB-lite"/>
    </source>
</evidence>
<dbReference type="EMBL" id="BAAANB010000003">
    <property type="protein sequence ID" value="GAA2025829.1"/>
    <property type="molecule type" value="Genomic_DNA"/>
</dbReference>
<sequence length="72" mass="7161">MASTVGVCGPSGQHEAEETTGRAGAVPDDSGGADEQAGSGDGIVDVCQESVTPSILASVGCGQLERERERQG</sequence>
<organism evidence="2 3">
    <name type="scientific">Terrabacter terrae</name>
    <dbReference type="NCBI Taxonomy" id="318434"/>
    <lineage>
        <taxon>Bacteria</taxon>
        <taxon>Bacillati</taxon>
        <taxon>Actinomycetota</taxon>
        <taxon>Actinomycetes</taxon>
        <taxon>Micrococcales</taxon>
        <taxon>Intrasporangiaceae</taxon>
        <taxon>Terrabacter</taxon>
    </lineage>
</organism>
<accession>A0ABN2U0B8</accession>
<keyword evidence="3" id="KW-1185">Reference proteome</keyword>
<gene>
    <name evidence="2" type="ORF">GCM10009740_14450</name>
</gene>
<protein>
    <submittedName>
        <fullName evidence="2">Uncharacterized protein</fullName>
    </submittedName>
</protein>
<evidence type="ECO:0000313" key="3">
    <source>
        <dbReference type="Proteomes" id="UP001501285"/>
    </source>
</evidence>
<name>A0ABN2U0B8_9MICO</name>
<comment type="caution">
    <text evidence="2">The sequence shown here is derived from an EMBL/GenBank/DDBJ whole genome shotgun (WGS) entry which is preliminary data.</text>
</comment>
<dbReference type="Proteomes" id="UP001501285">
    <property type="component" value="Unassembled WGS sequence"/>
</dbReference>
<evidence type="ECO:0000313" key="2">
    <source>
        <dbReference type="EMBL" id="GAA2025829.1"/>
    </source>
</evidence>
<reference evidence="2 3" key="1">
    <citation type="journal article" date="2019" name="Int. J. Syst. Evol. Microbiol.">
        <title>The Global Catalogue of Microorganisms (GCM) 10K type strain sequencing project: providing services to taxonomists for standard genome sequencing and annotation.</title>
        <authorList>
            <consortium name="The Broad Institute Genomics Platform"/>
            <consortium name="The Broad Institute Genome Sequencing Center for Infectious Disease"/>
            <person name="Wu L."/>
            <person name="Ma J."/>
        </authorList>
    </citation>
    <scope>NUCLEOTIDE SEQUENCE [LARGE SCALE GENOMIC DNA]</scope>
    <source>
        <strain evidence="2 3">JCM 14283</strain>
    </source>
</reference>
<proteinExistence type="predicted"/>
<feature type="region of interest" description="Disordered" evidence="1">
    <location>
        <begin position="1"/>
        <end position="46"/>
    </location>
</feature>